<protein>
    <submittedName>
        <fullName evidence="4">Neuronal acetylcholine receptor subunit beta-3</fullName>
    </submittedName>
</protein>
<keyword evidence="4" id="KW-0675">Receptor</keyword>
<dbReference type="GO" id="GO:0016020">
    <property type="term" value="C:membrane"/>
    <property type="evidence" value="ECO:0007669"/>
    <property type="project" value="InterPro"/>
</dbReference>
<keyword evidence="2" id="KW-0732">Signal</keyword>
<dbReference type="VEuPathDB" id="VectorBase:CPIJ012638"/>
<feature type="chain" id="PRO_5011408732" evidence="2">
    <location>
        <begin position="20"/>
        <end position="443"/>
    </location>
</feature>
<evidence type="ECO:0000313" key="4">
    <source>
        <dbReference type="EMBL" id="EDS37200.1"/>
    </source>
</evidence>
<dbReference type="OMA" id="CCPNDTY"/>
<name>B0WYU0_CULQU</name>
<proteinExistence type="predicted"/>
<dbReference type="InterPro" id="IPR006201">
    <property type="entry name" value="Neur_channel"/>
</dbReference>
<dbReference type="GO" id="GO:0004888">
    <property type="term" value="F:transmembrane signaling receptor activity"/>
    <property type="evidence" value="ECO:0007669"/>
    <property type="project" value="InterPro"/>
</dbReference>
<dbReference type="EnsemblMetazoa" id="CPIJ012638-RA">
    <property type="protein sequence ID" value="CPIJ012638-PA"/>
    <property type="gene ID" value="CPIJ012638"/>
</dbReference>
<keyword evidence="1" id="KW-0812">Transmembrane</keyword>
<evidence type="ECO:0000313" key="6">
    <source>
        <dbReference type="Proteomes" id="UP000002320"/>
    </source>
</evidence>
<reference evidence="4" key="1">
    <citation type="submission" date="2007-03" db="EMBL/GenBank/DDBJ databases">
        <title>Annotation of Culex pipiens quinquefasciatus.</title>
        <authorList>
            <consortium name="The Broad Institute Genome Sequencing Platform"/>
            <person name="Atkinson P.W."/>
            <person name="Hemingway J."/>
            <person name="Christensen B.M."/>
            <person name="Higgs S."/>
            <person name="Kodira C."/>
            <person name="Hannick L."/>
            <person name="Megy K."/>
            <person name="O'Leary S."/>
            <person name="Pearson M."/>
            <person name="Haas B.J."/>
            <person name="Mauceli E."/>
            <person name="Wortman J.R."/>
            <person name="Lee N.H."/>
            <person name="Guigo R."/>
            <person name="Stanke M."/>
            <person name="Alvarado L."/>
            <person name="Amedeo P."/>
            <person name="Antoine C.H."/>
            <person name="Arensburger P."/>
            <person name="Bidwell S.L."/>
            <person name="Crawford M."/>
            <person name="Camaro F."/>
            <person name="Devon K."/>
            <person name="Engels R."/>
            <person name="Hammond M."/>
            <person name="Howarth C."/>
            <person name="Koehrsen M."/>
            <person name="Lawson D."/>
            <person name="Montgomery P."/>
            <person name="Nene V."/>
            <person name="Nusbaum C."/>
            <person name="Puiu D."/>
            <person name="Romero-Severson J."/>
            <person name="Severson D.W."/>
            <person name="Shumway M."/>
            <person name="Sisk P."/>
            <person name="Stolte C."/>
            <person name="Zeng Q."/>
            <person name="Eisenstadt E."/>
            <person name="Fraser-Liggett C."/>
            <person name="Strausberg R."/>
            <person name="Galagan J."/>
            <person name="Birren B."/>
            <person name="Collins F.H."/>
        </authorList>
    </citation>
    <scope>NUCLEOTIDE SEQUENCE [LARGE SCALE GENOMIC DNA]</scope>
    <source>
        <strain evidence="4">JHB</strain>
    </source>
</reference>
<dbReference type="FunFam" id="2.70.170.10:FF:000028">
    <property type="entry name" value="AcetylCholine Receptor"/>
    <property type="match status" value="1"/>
</dbReference>
<dbReference type="eggNOG" id="KOG3645">
    <property type="taxonomic scope" value="Eukaryota"/>
</dbReference>
<dbReference type="EMBL" id="DS232198">
    <property type="protein sequence ID" value="EDS37200.1"/>
    <property type="molecule type" value="Genomic_DNA"/>
</dbReference>
<dbReference type="PANTHER" id="PTHR18945">
    <property type="entry name" value="NEUROTRANSMITTER GATED ION CHANNEL"/>
    <property type="match status" value="1"/>
</dbReference>
<dbReference type="AlphaFoldDB" id="B0WYU0"/>
<dbReference type="InterPro" id="IPR036734">
    <property type="entry name" value="Neur_chan_lig-bd_sf"/>
</dbReference>
<accession>B0WYU0</accession>
<dbReference type="HOGENOM" id="CLU_018074_0_4_1"/>
<dbReference type="STRING" id="7176.B0WYU0"/>
<keyword evidence="1" id="KW-1133">Transmembrane helix</keyword>
<keyword evidence="1" id="KW-0472">Membrane</keyword>
<feature type="domain" description="Neurotransmitter-gated ion-channel ligand-binding" evidence="3">
    <location>
        <begin position="32"/>
        <end position="240"/>
    </location>
</feature>
<feature type="transmembrane region" description="Helical" evidence="1">
    <location>
        <begin position="304"/>
        <end position="325"/>
    </location>
</feature>
<dbReference type="SUPFAM" id="SSF63712">
    <property type="entry name" value="Nicotinic receptor ligand binding domain-like"/>
    <property type="match status" value="1"/>
</dbReference>
<dbReference type="KEGG" id="cqu:CpipJ_CPIJ012638"/>
<feature type="transmembrane region" description="Helical" evidence="1">
    <location>
        <begin position="273"/>
        <end position="292"/>
    </location>
</feature>
<sequence>MKYLLFLLAAASLFEGNASYKCEVDPGTTDARLRKKLFCGKYDKSERPVKNHNSPITVYAHMDLQNFDFNESLQKLFLNVWFALRWKDEYLTWNAMEFDKIEQIVIDSEDIWLPDLMPYSSYFSNNLDTSCTTPKCQLESDGTVKCVPACEYHSICESDFTNWPFDRANCTLRFGMWVEDSNQVNFVVNSTNAGANDVNTHNQWKIVASGVKTHDTKMPSPTNENTTYPTIVYNYVLERHSGSHCASLLAPAFAIISINFISMWLNCERRERLFMLAGSIFIHFTFIENLYWQIPYNGATVPSFLIFFRDSLVLTVLLMASTIMIKHLSLKTVEPPAVVSGFVVVLTANQLGQMIFGQDGSISSEPMPKNGHLNNAPAEDNSGDTVVLVGEDRLDSDAGGSKKSVGNSGAYKMIAHVVDKCLYIGIVVTYTLMVLALIPKYYK</sequence>
<dbReference type="OrthoDB" id="410315at2759"/>
<keyword evidence="6" id="KW-1185">Reference proteome</keyword>
<dbReference type="Proteomes" id="UP000002320">
    <property type="component" value="Unassembled WGS sequence"/>
</dbReference>
<evidence type="ECO:0000259" key="3">
    <source>
        <dbReference type="Pfam" id="PF02931"/>
    </source>
</evidence>
<dbReference type="InterPro" id="IPR006202">
    <property type="entry name" value="Neur_chan_lig-bd"/>
</dbReference>
<dbReference type="GO" id="GO:0005230">
    <property type="term" value="F:extracellular ligand-gated monoatomic ion channel activity"/>
    <property type="evidence" value="ECO:0007669"/>
    <property type="project" value="InterPro"/>
</dbReference>
<feature type="transmembrane region" description="Helical" evidence="1">
    <location>
        <begin position="248"/>
        <end position="266"/>
    </location>
</feature>
<gene>
    <name evidence="5" type="primary">6045163</name>
    <name evidence="4" type="ORF">CpipJ_CPIJ012638</name>
</gene>
<dbReference type="InParanoid" id="B0WYU0"/>
<feature type="signal peptide" evidence="2">
    <location>
        <begin position="1"/>
        <end position="19"/>
    </location>
</feature>
<evidence type="ECO:0000313" key="5">
    <source>
        <dbReference type="EnsemblMetazoa" id="CPIJ012638-PA"/>
    </source>
</evidence>
<organism>
    <name type="scientific">Culex quinquefasciatus</name>
    <name type="common">Southern house mosquito</name>
    <name type="synonym">Culex pungens</name>
    <dbReference type="NCBI Taxonomy" id="7176"/>
    <lineage>
        <taxon>Eukaryota</taxon>
        <taxon>Metazoa</taxon>
        <taxon>Ecdysozoa</taxon>
        <taxon>Arthropoda</taxon>
        <taxon>Hexapoda</taxon>
        <taxon>Insecta</taxon>
        <taxon>Pterygota</taxon>
        <taxon>Neoptera</taxon>
        <taxon>Endopterygota</taxon>
        <taxon>Diptera</taxon>
        <taxon>Nematocera</taxon>
        <taxon>Culicoidea</taxon>
        <taxon>Culicidae</taxon>
        <taxon>Culicinae</taxon>
        <taxon>Culicini</taxon>
        <taxon>Culex</taxon>
        <taxon>Culex</taxon>
    </lineage>
</organism>
<feature type="transmembrane region" description="Helical" evidence="1">
    <location>
        <begin position="421"/>
        <end position="442"/>
    </location>
</feature>
<dbReference type="CDD" id="cd18989">
    <property type="entry name" value="LGIC_ECD_cation"/>
    <property type="match status" value="1"/>
</dbReference>
<dbReference type="VEuPathDB" id="VectorBase:CQUJHB008145"/>
<dbReference type="PRINTS" id="PR00252">
    <property type="entry name" value="NRIONCHANNEL"/>
</dbReference>
<dbReference type="Pfam" id="PF02931">
    <property type="entry name" value="Neur_chan_LBD"/>
    <property type="match status" value="1"/>
</dbReference>
<evidence type="ECO:0000256" key="1">
    <source>
        <dbReference type="SAM" id="Phobius"/>
    </source>
</evidence>
<reference evidence="5" key="2">
    <citation type="submission" date="2021-02" db="UniProtKB">
        <authorList>
            <consortium name="EnsemblMetazoa"/>
        </authorList>
    </citation>
    <scope>IDENTIFICATION</scope>
    <source>
        <strain evidence="5">JHB</strain>
    </source>
</reference>
<evidence type="ECO:0000256" key="2">
    <source>
        <dbReference type="SAM" id="SignalP"/>
    </source>
</evidence>
<dbReference type="Gene3D" id="2.70.170.10">
    <property type="entry name" value="Neurotransmitter-gated ion-channel ligand-binding domain"/>
    <property type="match status" value="1"/>
</dbReference>